<dbReference type="EMBL" id="BLXT01003998">
    <property type="protein sequence ID" value="GFO08786.1"/>
    <property type="molecule type" value="Genomic_DNA"/>
</dbReference>
<dbReference type="AlphaFoldDB" id="A0AAV4ACC3"/>
<protein>
    <submittedName>
        <fullName evidence="2">Uncharacterized protein</fullName>
    </submittedName>
</protein>
<sequence>MGGAAFDEETLYIGVGVGAGLLFSLALLSLVAAVACLGQGRRGGARAARLTSTVTLARSDFDSYKSGSHYYV</sequence>
<name>A0AAV4ACC3_9GAST</name>
<evidence type="ECO:0000313" key="2">
    <source>
        <dbReference type="EMBL" id="GFO08786.1"/>
    </source>
</evidence>
<accession>A0AAV4ACC3</accession>
<proteinExistence type="predicted"/>
<evidence type="ECO:0000313" key="3">
    <source>
        <dbReference type="Proteomes" id="UP000735302"/>
    </source>
</evidence>
<organism evidence="2 3">
    <name type="scientific">Plakobranchus ocellatus</name>
    <dbReference type="NCBI Taxonomy" id="259542"/>
    <lineage>
        <taxon>Eukaryota</taxon>
        <taxon>Metazoa</taxon>
        <taxon>Spiralia</taxon>
        <taxon>Lophotrochozoa</taxon>
        <taxon>Mollusca</taxon>
        <taxon>Gastropoda</taxon>
        <taxon>Heterobranchia</taxon>
        <taxon>Euthyneura</taxon>
        <taxon>Panpulmonata</taxon>
        <taxon>Sacoglossa</taxon>
        <taxon>Placobranchoidea</taxon>
        <taxon>Plakobranchidae</taxon>
        <taxon>Plakobranchus</taxon>
    </lineage>
</organism>
<feature type="transmembrane region" description="Helical" evidence="1">
    <location>
        <begin position="12"/>
        <end position="37"/>
    </location>
</feature>
<evidence type="ECO:0000256" key="1">
    <source>
        <dbReference type="SAM" id="Phobius"/>
    </source>
</evidence>
<gene>
    <name evidence="2" type="ORF">PoB_003529100</name>
</gene>
<keyword evidence="3" id="KW-1185">Reference proteome</keyword>
<keyword evidence="1" id="KW-1133">Transmembrane helix</keyword>
<keyword evidence="1" id="KW-0472">Membrane</keyword>
<comment type="caution">
    <text evidence="2">The sequence shown here is derived from an EMBL/GenBank/DDBJ whole genome shotgun (WGS) entry which is preliminary data.</text>
</comment>
<keyword evidence="1" id="KW-0812">Transmembrane</keyword>
<reference evidence="2 3" key="1">
    <citation type="journal article" date="2021" name="Elife">
        <title>Chloroplast acquisition without the gene transfer in kleptoplastic sea slugs, Plakobranchus ocellatus.</title>
        <authorList>
            <person name="Maeda T."/>
            <person name="Takahashi S."/>
            <person name="Yoshida T."/>
            <person name="Shimamura S."/>
            <person name="Takaki Y."/>
            <person name="Nagai Y."/>
            <person name="Toyoda A."/>
            <person name="Suzuki Y."/>
            <person name="Arimoto A."/>
            <person name="Ishii H."/>
            <person name="Satoh N."/>
            <person name="Nishiyama T."/>
            <person name="Hasebe M."/>
            <person name="Maruyama T."/>
            <person name="Minagawa J."/>
            <person name="Obokata J."/>
            <person name="Shigenobu S."/>
        </authorList>
    </citation>
    <scope>NUCLEOTIDE SEQUENCE [LARGE SCALE GENOMIC DNA]</scope>
</reference>
<feature type="non-terminal residue" evidence="2">
    <location>
        <position position="72"/>
    </location>
</feature>
<dbReference type="Proteomes" id="UP000735302">
    <property type="component" value="Unassembled WGS sequence"/>
</dbReference>